<organism evidence="5 6">
    <name type="scientific">Bifidobacterium adolescentis JCM 15918</name>
    <dbReference type="NCBI Taxonomy" id="1437612"/>
    <lineage>
        <taxon>Bacteria</taxon>
        <taxon>Bacillati</taxon>
        <taxon>Actinomycetota</taxon>
        <taxon>Actinomycetes</taxon>
        <taxon>Bifidobacteriales</taxon>
        <taxon>Bifidobacteriaceae</taxon>
        <taxon>Bifidobacterium</taxon>
    </lineage>
</organism>
<keyword evidence="3" id="KW-0804">Transcription</keyword>
<dbReference type="PANTHER" id="PTHR30146">
    <property type="entry name" value="LACI-RELATED TRANSCRIPTIONAL REPRESSOR"/>
    <property type="match status" value="1"/>
</dbReference>
<dbReference type="SMART" id="SM00354">
    <property type="entry name" value="HTH_LACI"/>
    <property type="match status" value="1"/>
</dbReference>
<dbReference type="InterPro" id="IPR000843">
    <property type="entry name" value="HTH_LacI"/>
</dbReference>
<dbReference type="Pfam" id="PF00356">
    <property type="entry name" value="LacI"/>
    <property type="match status" value="1"/>
</dbReference>
<evidence type="ECO:0000256" key="1">
    <source>
        <dbReference type="ARBA" id="ARBA00023015"/>
    </source>
</evidence>
<dbReference type="GO" id="GO:0000976">
    <property type="term" value="F:transcription cis-regulatory region binding"/>
    <property type="evidence" value="ECO:0007669"/>
    <property type="project" value="TreeGrafter"/>
</dbReference>
<dbReference type="InterPro" id="IPR010982">
    <property type="entry name" value="Lambda_DNA-bd_dom_sf"/>
</dbReference>
<dbReference type="InterPro" id="IPR046335">
    <property type="entry name" value="LacI/GalR-like_sensor"/>
</dbReference>
<dbReference type="CDD" id="cd01392">
    <property type="entry name" value="HTH_LacI"/>
    <property type="match status" value="1"/>
</dbReference>
<dbReference type="Gene3D" id="1.10.260.40">
    <property type="entry name" value="lambda repressor-like DNA-binding domains"/>
    <property type="match status" value="1"/>
</dbReference>
<evidence type="ECO:0000259" key="4">
    <source>
        <dbReference type="PROSITE" id="PS50932"/>
    </source>
</evidence>
<accession>A0A087DTA0</accession>
<dbReference type="InterPro" id="IPR028082">
    <property type="entry name" value="Peripla_BP_I"/>
</dbReference>
<comment type="caution">
    <text evidence="5">The sequence shown here is derived from an EMBL/GenBank/DDBJ whole genome shotgun (WGS) entry which is preliminary data.</text>
</comment>
<evidence type="ECO:0000313" key="6">
    <source>
        <dbReference type="Proteomes" id="UP000029091"/>
    </source>
</evidence>
<dbReference type="SUPFAM" id="SSF47413">
    <property type="entry name" value="lambda repressor-like DNA-binding domains"/>
    <property type="match status" value="1"/>
</dbReference>
<gene>
    <name evidence="5" type="ORF">BSTER_1838</name>
</gene>
<keyword evidence="1" id="KW-0805">Transcription regulation</keyword>
<feature type="domain" description="HTH lacI-type" evidence="4">
    <location>
        <begin position="2"/>
        <end position="47"/>
    </location>
</feature>
<dbReference type="GO" id="GO:0003700">
    <property type="term" value="F:DNA-binding transcription factor activity"/>
    <property type="evidence" value="ECO:0007669"/>
    <property type="project" value="TreeGrafter"/>
</dbReference>
<dbReference type="EMBL" id="JGZQ01000001">
    <property type="protein sequence ID" value="KFI98750.1"/>
    <property type="molecule type" value="Genomic_DNA"/>
</dbReference>
<dbReference type="Gene3D" id="3.40.50.2300">
    <property type="match status" value="1"/>
</dbReference>
<reference evidence="5 6" key="1">
    <citation type="submission" date="2014-03" db="EMBL/GenBank/DDBJ databases">
        <title>Genomics of Bifidobacteria.</title>
        <authorList>
            <person name="Ventura M."/>
            <person name="Milani C."/>
            <person name="Lugli G.A."/>
        </authorList>
    </citation>
    <scope>NUCLEOTIDE SEQUENCE [LARGE SCALE GENOMIC DNA]</scope>
    <source>
        <strain evidence="6">JCM 15918</strain>
    </source>
</reference>
<name>A0A087DTA0_BIFAD</name>
<dbReference type="AlphaFoldDB" id="A0A087DTA0"/>
<keyword evidence="2" id="KW-0238">DNA-binding</keyword>
<proteinExistence type="predicted"/>
<sequence>MATIREIAEKAGFSQATVSRILNDDPSFSVKEATRQKILSTSIEMGYENVPRYQRVTIPQDIALLNNSIHDKGLQDAYFDELEVSLRRHAKDERMKVTEYNDVKSLMKDASKYAGFISIGPAPFKRNTLKRLHAVLPHGVFIDINPAPNLFDSVQPDLEQTILDALDELMDAGNKRIGFIGGFGNIMGDHEYPEDPRAFAFRNWTVRLGLDVDGLVFDEGPFTVENGRALGERFVAECGDRLPDALIVAADPIAVGVLQAFAASGILVPRDMRLVSINNQEIANYTSPTLSSYDINKDELAKAAVFMLSEAISMGRSVNQHMRISTKLVVRDSFTPKAR</sequence>
<dbReference type="Pfam" id="PF13377">
    <property type="entry name" value="Peripla_BP_3"/>
    <property type="match status" value="1"/>
</dbReference>
<dbReference type="CDD" id="cd01544">
    <property type="entry name" value="PBP1_GalR"/>
    <property type="match status" value="1"/>
</dbReference>
<evidence type="ECO:0000313" key="5">
    <source>
        <dbReference type="EMBL" id="KFI98750.1"/>
    </source>
</evidence>
<dbReference type="PROSITE" id="PS50932">
    <property type="entry name" value="HTH_LACI_2"/>
    <property type="match status" value="1"/>
</dbReference>
<dbReference type="RefSeq" id="WP_033500202.1">
    <property type="nucleotide sequence ID" value="NZ_JDUX01000012.1"/>
</dbReference>
<evidence type="ECO:0000256" key="3">
    <source>
        <dbReference type="ARBA" id="ARBA00023163"/>
    </source>
</evidence>
<dbReference type="Proteomes" id="UP000029091">
    <property type="component" value="Unassembled WGS sequence"/>
</dbReference>
<dbReference type="SUPFAM" id="SSF53822">
    <property type="entry name" value="Periplasmic binding protein-like I"/>
    <property type="match status" value="1"/>
</dbReference>
<protein>
    <submittedName>
        <fullName evidence="5">LacI-type transcriptional regulator</fullName>
    </submittedName>
</protein>
<evidence type="ECO:0000256" key="2">
    <source>
        <dbReference type="ARBA" id="ARBA00023125"/>
    </source>
</evidence>
<dbReference type="PANTHER" id="PTHR30146:SF149">
    <property type="entry name" value="HTH-TYPE TRANSCRIPTIONAL REGULATOR EBGR"/>
    <property type="match status" value="1"/>
</dbReference>